<keyword evidence="1" id="KW-0812">Transmembrane</keyword>
<reference evidence="2 3" key="1">
    <citation type="journal article" date="2016" name="Nat. Commun.">
        <title>Thousands of microbial genomes shed light on interconnected biogeochemical processes in an aquifer system.</title>
        <authorList>
            <person name="Anantharaman K."/>
            <person name="Brown C.T."/>
            <person name="Hug L.A."/>
            <person name="Sharon I."/>
            <person name="Castelle C.J."/>
            <person name="Probst A.J."/>
            <person name="Thomas B.C."/>
            <person name="Singh A."/>
            <person name="Wilkins M.J."/>
            <person name="Karaoz U."/>
            <person name="Brodie E.L."/>
            <person name="Williams K.H."/>
            <person name="Hubbard S.S."/>
            <person name="Banfield J.F."/>
        </authorList>
    </citation>
    <scope>NUCLEOTIDE SEQUENCE [LARGE SCALE GENOMIC DNA]</scope>
</reference>
<name>A0A1F5RHZ3_9BACT</name>
<keyword evidence="1" id="KW-0472">Membrane</keyword>
<protein>
    <submittedName>
        <fullName evidence="2">Uncharacterized protein</fullName>
    </submittedName>
</protein>
<dbReference type="AlphaFoldDB" id="A0A1F5RHZ3"/>
<gene>
    <name evidence="2" type="ORF">A2024_05795</name>
</gene>
<proteinExistence type="predicted"/>
<sequence length="73" mass="8222">MLIYHLFALVFVAVMARKYSAKEILRAAIKAGIIAYIVMGLVFAQGIIRKIAFRSVIHLQQNNNNSYNSNPLI</sequence>
<feature type="transmembrane region" description="Helical" evidence="1">
    <location>
        <begin position="26"/>
        <end position="48"/>
    </location>
</feature>
<dbReference type="EMBL" id="MFFM01000009">
    <property type="protein sequence ID" value="OGF14046.1"/>
    <property type="molecule type" value="Genomic_DNA"/>
</dbReference>
<organism evidence="2 3">
    <name type="scientific">Candidatus Edwardsbacteria bacterium GWF2_54_11</name>
    <dbReference type="NCBI Taxonomy" id="1817851"/>
    <lineage>
        <taxon>Bacteria</taxon>
        <taxon>Candidatus Edwardsiibacteriota</taxon>
    </lineage>
</organism>
<comment type="caution">
    <text evidence="2">The sequence shown here is derived from an EMBL/GenBank/DDBJ whole genome shotgun (WGS) entry which is preliminary data.</text>
</comment>
<evidence type="ECO:0000313" key="3">
    <source>
        <dbReference type="Proteomes" id="UP000177230"/>
    </source>
</evidence>
<dbReference type="Proteomes" id="UP000177230">
    <property type="component" value="Unassembled WGS sequence"/>
</dbReference>
<evidence type="ECO:0000256" key="1">
    <source>
        <dbReference type="SAM" id="Phobius"/>
    </source>
</evidence>
<keyword evidence="1" id="KW-1133">Transmembrane helix</keyword>
<evidence type="ECO:0000313" key="2">
    <source>
        <dbReference type="EMBL" id="OGF14046.1"/>
    </source>
</evidence>
<accession>A0A1F5RHZ3</accession>